<evidence type="ECO:0000256" key="1">
    <source>
        <dbReference type="SAM" id="Phobius"/>
    </source>
</evidence>
<sequence>MTCGSSYYKAMLAALWAEALFYGIYIVVFGVCLCIYAYQRFSSRLLGVAVAMFVMATAQAAVQFAQFLSTYEVVTETTCVGFTCHACYDGDTTRYVQLNIWNRLQPVAQTLLVTNQLFADALLVYRCFGVWQSKYRIIVIPLLMMAATAVSGYMQANNSVQLYLIRLRTPLDQQTPPANWSHLQSLQSSLSETYMATSLATNVVVTALIGMRIWWMSRPLKETFRSQAGKARSAAAIVTESGALYSASLLVWIIVHAILPNTYDAIAGAISSQIVGIVPTLIIVRVGLGRSTDKPSRAIEVELRSPNSPTSQSTRFSLRTPRHSMYGPPDLERPCHPPVPVMKARHLSVSTIKLSVPQPPRSRPRSRSVYD</sequence>
<protein>
    <submittedName>
        <fullName evidence="2">Uncharacterized protein</fullName>
    </submittedName>
</protein>
<feature type="transmembrane region" description="Helical" evidence="1">
    <location>
        <begin position="45"/>
        <end position="65"/>
    </location>
</feature>
<dbReference type="EMBL" id="ML213521">
    <property type="protein sequence ID" value="TFK47974.1"/>
    <property type="molecule type" value="Genomic_DNA"/>
</dbReference>
<feature type="transmembrane region" description="Helical" evidence="1">
    <location>
        <begin position="20"/>
        <end position="38"/>
    </location>
</feature>
<gene>
    <name evidence="2" type="ORF">OE88DRAFT_584291</name>
</gene>
<accession>A0A5C3MRJ9</accession>
<organism evidence="2 3">
    <name type="scientific">Heliocybe sulcata</name>
    <dbReference type="NCBI Taxonomy" id="5364"/>
    <lineage>
        <taxon>Eukaryota</taxon>
        <taxon>Fungi</taxon>
        <taxon>Dikarya</taxon>
        <taxon>Basidiomycota</taxon>
        <taxon>Agaricomycotina</taxon>
        <taxon>Agaricomycetes</taxon>
        <taxon>Gloeophyllales</taxon>
        <taxon>Gloeophyllaceae</taxon>
        <taxon>Heliocybe</taxon>
    </lineage>
</organism>
<name>A0A5C3MRJ9_9AGAM</name>
<feature type="transmembrane region" description="Helical" evidence="1">
    <location>
        <begin position="137"/>
        <end position="156"/>
    </location>
</feature>
<feature type="transmembrane region" description="Helical" evidence="1">
    <location>
        <begin position="236"/>
        <end position="259"/>
    </location>
</feature>
<keyword evidence="1" id="KW-0472">Membrane</keyword>
<dbReference type="OrthoDB" id="3357408at2759"/>
<evidence type="ECO:0000313" key="2">
    <source>
        <dbReference type="EMBL" id="TFK47974.1"/>
    </source>
</evidence>
<feature type="transmembrane region" description="Helical" evidence="1">
    <location>
        <begin position="107"/>
        <end position="125"/>
    </location>
</feature>
<evidence type="ECO:0000313" key="3">
    <source>
        <dbReference type="Proteomes" id="UP000305948"/>
    </source>
</evidence>
<proteinExistence type="predicted"/>
<dbReference type="AlphaFoldDB" id="A0A5C3MRJ9"/>
<feature type="transmembrane region" description="Helical" evidence="1">
    <location>
        <begin position="194"/>
        <end position="215"/>
    </location>
</feature>
<reference evidence="2 3" key="1">
    <citation type="journal article" date="2019" name="Nat. Ecol. Evol.">
        <title>Megaphylogeny resolves global patterns of mushroom evolution.</title>
        <authorList>
            <person name="Varga T."/>
            <person name="Krizsan K."/>
            <person name="Foldi C."/>
            <person name="Dima B."/>
            <person name="Sanchez-Garcia M."/>
            <person name="Sanchez-Ramirez S."/>
            <person name="Szollosi G.J."/>
            <person name="Szarkandi J.G."/>
            <person name="Papp V."/>
            <person name="Albert L."/>
            <person name="Andreopoulos W."/>
            <person name="Angelini C."/>
            <person name="Antonin V."/>
            <person name="Barry K.W."/>
            <person name="Bougher N.L."/>
            <person name="Buchanan P."/>
            <person name="Buyck B."/>
            <person name="Bense V."/>
            <person name="Catcheside P."/>
            <person name="Chovatia M."/>
            <person name="Cooper J."/>
            <person name="Damon W."/>
            <person name="Desjardin D."/>
            <person name="Finy P."/>
            <person name="Geml J."/>
            <person name="Haridas S."/>
            <person name="Hughes K."/>
            <person name="Justo A."/>
            <person name="Karasinski D."/>
            <person name="Kautmanova I."/>
            <person name="Kiss B."/>
            <person name="Kocsube S."/>
            <person name="Kotiranta H."/>
            <person name="LaButti K.M."/>
            <person name="Lechner B.E."/>
            <person name="Liimatainen K."/>
            <person name="Lipzen A."/>
            <person name="Lukacs Z."/>
            <person name="Mihaltcheva S."/>
            <person name="Morgado L.N."/>
            <person name="Niskanen T."/>
            <person name="Noordeloos M.E."/>
            <person name="Ohm R.A."/>
            <person name="Ortiz-Santana B."/>
            <person name="Ovrebo C."/>
            <person name="Racz N."/>
            <person name="Riley R."/>
            <person name="Savchenko A."/>
            <person name="Shiryaev A."/>
            <person name="Soop K."/>
            <person name="Spirin V."/>
            <person name="Szebenyi C."/>
            <person name="Tomsovsky M."/>
            <person name="Tulloss R.E."/>
            <person name="Uehling J."/>
            <person name="Grigoriev I.V."/>
            <person name="Vagvolgyi C."/>
            <person name="Papp T."/>
            <person name="Martin F.M."/>
            <person name="Miettinen O."/>
            <person name="Hibbett D.S."/>
            <person name="Nagy L.G."/>
        </authorList>
    </citation>
    <scope>NUCLEOTIDE SEQUENCE [LARGE SCALE GENOMIC DNA]</scope>
    <source>
        <strain evidence="2 3">OMC1185</strain>
    </source>
</reference>
<keyword evidence="3" id="KW-1185">Reference proteome</keyword>
<dbReference type="Proteomes" id="UP000305948">
    <property type="component" value="Unassembled WGS sequence"/>
</dbReference>
<keyword evidence="1" id="KW-1133">Transmembrane helix</keyword>
<feature type="transmembrane region" description="Helical" evidence="1">
    <location>
        <begin position="265"/>
        <end position="288"/>
    </location>
</feature>
<keyword evidence="1" id="KW-0812">Transmembrane</keyword>